<organism evidence="12 14">
    <name type="scientific">Prevotella communis</name>
    <dbReference type="NCBI Taxonomy" id="2913614"/>
    <lineage>
        <taxon>Bacteria</taxon>
        <taxon>Pseudomonadati</taxon>
        <taxon>Bacteroidota</taxon>
        <taxon>Bacteroidia</taxon>
        <taxon>Bacteroidales</taxon>
        <taxon>Prevotellaceae</taxon>
        <taxon>Prevotella</taxon>
    </lineage>
</organism>
<evidence type="ECO:0000313" key="13">
    <source>
        <dbReference type="Proteomes" id="UP000198779"/>
    </source>
</evidence>
<dbReference type="Proteomes" id="UP000198779">
    <property type="component" value="Unassembled WGS sequence"/>
</dbReference>
<evidence type="ECO:0000256" key="1">
    <source>
        <dbReference type="ARBA" id="ARBA00000083"/>
    </source>
</evidence>
<dbReference type="GO" id="GO:0006012">
    <property type="term" value="P:galactose metabolic process"/>
    <property type="evidence" value="ECO:0007669"/>
    <property type="project" value="UniProtKB-UniPathway"/>
</dbReference>
<evidence type="ECO:0000256" key="6">
    <source>
        <dbReference type="ARBA" id="ARBA00018569"/>
    </source>
</evidence>
<dbReference type="CDD" id="cd05247">
    <property type="entry name" value="UDP_G4E_1_SDR_e"/>
    <property type="match status" value="1"/>
</dbReference>
<dbReference type="RefSeq" id="WP_091819212.1">
    <property type="nucleotide sequence ID" value="NZ_FNCQ01000024.1"/>
</dbReference>
<sequence length="346" mass="38542">MKQTILVTGGTGFIGSHTTVELQQAGYEVVIIDNLSNSNANVIDGIEKITGIRPAFEQVDCCDFEALENVFKKYPKIEGIIHFAASKAVGESVEKPLLYYRNNLTSLINLLELMPKYDVKGIIFSSSCTVYGQPSQENLPVTENAPIQKAMSPYGNTKQINEEIIQDYIHSGAKIKSIILRYFNPIGAHPSALIGELPNGVPMNLIPFVTQTAMGIREQLKIFGNDYNTPDKTCIRDYIYVVDLAKAHVKAMERVLDIPECEAVEIFNIGTGKGLSTLEVVEGFEKATGVKVNWTYAPRREGDIEQVWGNVDKANKVLGWKAETPTEEVLKTAWRWQQKLREDGIQ</sequence>
<dbReference type="InterPro" id="IPR036291">
    <property type="entry name" value="NAD(P)-bd_dom_sf"/>
</dbReference>
<reference evidence="11 14" key="1">
    <citation type="submission" date="2016-10" db="EMBL/GenBank/DDBJ databases">
        <authorList>
            <person name="de Groot N.N."/>
        </authorList>
    </citation>
    <scope>NUCLEOTIDE SEQUENCE [LARGE SCALE GENOMIC DNA]</scope>
    <source>
        <strain evidence="14">BP1-145</strain>
        <strain evidence="11">BP1-148</strain>
    </source>
</reference>
<dbReference type="AlphaFoldDB" id="A0A1H0KHX2"/>
<feature type="domain" description="NAD(P)-binding" evidence="10">
    <location>
        <begin position="6"/>
        <end position="331"/>
    </location>
</feature>
<dbReference type="FunFam" id="3.40.50.720:FF:000254">
    <property type="entry name" value="UDP-glucose 4-epimerase GalE"/>
    <property type="match status" value="1"/>
</dbReference>
<evidence type="ECO:0000256" key="2">
    <source>
        <dbReference type="ARBA" id="ARBA00001911"/>
    </source>
</evidence>
<dbReference type="OrthoDB" id="9811743at2"/>
<accession>A0A1G8BWZ6</accession>
<evidence type="ECO:0000313" key="14">
    <source>
        <dbReference type="Proteomes" id="UP000199134"/>
    </source>
</evidence>
<keyword evidence="9" id="KW-0119">Carbohydrate metabolism</keyword>
<evidence type="ECO:0000313" key="11">
    <source>
        <dbReference type="EMBL" id="SDH37731.1"/>
    </source>
</evidence>
<keyword evidence="8 9" id="KW-0413">Isomerase</keyword>
<dbReference type="PANTHER" id="PTHR43725">
    <property type="entry name" value="UDP-GLUCOSE 4-EPIMERASE"/>
    <property type="match status" value="1"/>
</dbReference>
<gene>
    <name evidence="12" type="ORF">SAMN04487900_1264</name>
    <name evidence="11" type="ORF">SAMN04487901_12442</name>
</gene>
<dbReference type="PRINTS" id="PR01713">
    <property type="entry name" value="NUCEPIMERASE"/>
</dbReference>
<dbReference type="Pfam" id="PF16363">
    <property type="entry name" value="GDP_Man_Dehyd"/>
    <property type="match status" value="1"/>
</dbReference>
<reference evidence="12 13" key="2">
    <citation type="submission" date="2016-10" db="EMBL/GenBank/DDBJ databases">
        <authorList>
            <person name="Varghese N."/>
            <person name="Submissions S."/>
        </authorList>
    </citation>
    <scope>NUCLEOTIDE SEQUENCE</scope>
    <source>
        <strain evidence="12">BP1-145</strain>
        <strain evidence="13">BP1-148</strain>
    </source>
</reference>
<comment type="subunit">
    <text evidence="9">Homodimer.</text>
</comment>
<dbReference type="UniPathway" id="UPA00214"/>
<dbReference type="GO" id="GO:0005829">
    <property type="term" value="C:cytosol"/>
    <property type="evidence" value="ECO:0007669"/>
    <property type="project" value="TreeGrafter"/>
</dbReference>
<evidence type="ECO:0000256" key="5">
    <source>
        <dbReference type="ARBA" id="ARBA00013189"/>
    </source>
</evidence>
<keyword evidence="7 9" id="KW-0520">NAD</keyword>
<comment type="similarity">
    <text evidence="4 9">Belongs to the NAD(P)-dependent epimerase/dehydratase family.</text>
</comment>
<evidence type="ECO:0000256" key="4">
    <source>
        <dbReference type="ARBA" id="ARBA00007637"/>
    </source>
</evidence>
<dbReference type="GO" id="GO:0003978">
    <property type="term" value="F:UDP-glucose 4-epimerase activity"/>
    <property type="evidence" value="ECO:0007669"/>
    <property type="project" value="UniProtKB-UniRule"/>
</dbReference>
<evidence type="ECO:0000259" key="10">
    <source>
        <dbReference type="Pfam" id="PF16363"/>
    </source>
</evidence>
<dbReference type="Proteomes" id="UP000199134">
    <property type="component" value="Unassembled WGS sequence"/>
</dbReference>
<dbReference type="STRING" id="645274.SAMN04487901_12442"/>
<protein>
    <recommendedName>
        <fullName evidence="6 9">UDP-glucose 4-epimerase</fullName>
        <ecNumber evidence="5 9">5.1.3.2</ecNumber>
    </recommendedName>
</protein>
<evidence type="ECO:0000313" key="12">
    <source>
        <dbReference type="EMBL" id="SDO55574.1"/>
    </source>
</evidence>
<dbReference type="NCBIfam" id="TIGR01179">
    <property type="entry name" value="galE"/>
    <property type="match status" value="1"/>
</dbReference>
<dbReference type="EC" id="5.1.3.2" evidence="5 9"/>
<accession>A0A1H0KHX2</accession>
<name>A0A1H0KHX2_9BACT</name>
<evidence type="ECO:0000256" key="7">
    <source>
        <dbReference type="ARBA" id="ARBA00023027"/>
    </source>
</evidence>
<dbReference type="InterPro" id="IPR005886">
    <property type="entry name" value="UDP_G4E"/>
</dbReference>
<dbReference type="EMBL" id="FNCQ01000024">
    <property type="protein sequence ID" value="SDH37731.1"/>
    <property type="molecule type" value="Genomic_DNA"/>
</dbReference>
<dbReference type="EMBL" id="FNIW01000026">
    <property type="protein sequence ID" value="SDO55574.1"/>
    <property type="molecule type" value="Genomic_DNA"/>
</dbReference>
<evidence type="ECO:0000256" key="9">
    <source>
        <dbReference type="RuleBase" id="RU366046"/>
    </source>
</evidence>
<evidence type="ECO:0000256" key="3">
    <source>
        <dbReference type="ARBA" id="ARBA00004947"/>
    </source>
</evidence>
<proteinExistence type="inferred from homology"/>
<dbReference type="InterPro" id="IPR016040">
    <property type="entry name" value="NAD(P)-bd_dom"/>
</dbReference>
<comment type="catalytic activity">
    <reaction evidence="1 9">
        <text>UDP-alpha-D-glucose = UDP-alpha-D-galactose</text>
        <dbReference type="Rhea" id="RHEA:22168"/>
        <dbReference type="ChEBI" id="CHEBI:58885"/>
        <dbReference type="ChEBI" id="CHEBI:66914"/>
        <dbReference type="EC" id="5.1.3.2"/>
    </reaction>
</comment>
<keyword evidence="13" id="KW-1185">Reference proteome</keyword>
<evidence type="ECO:0000256" key="8">
    <source>
        <dbReference type="ARBA" id="ARBA00023235"/>
    </source>
</evidence>
<dbReference type="SUPFAM" id="SSF51735">
    <property type="entry name" value="NAD(P)-binding Rossmann-fold domains"/>
    <property type="match status" value="1"/>
</dbReference>
<dbReference type="PANTHER" id="PTHR43725:SF47">
    <property type="entry name" value="UDP-GLUCOSE 4-EPIMERASE"/>
    <property type="match status" value="1"/>
</dbReference>
<comment type="pathway">
    <text evidence="3 9">Carbohydrate metabolism; galactose metabolism.</text>
</comment>
<comment type="cofactor">
    <cofactor evidence="2 9">
        <name>NAD(+)</name>
        <dbReference type="ChEBI" id="CHEBI:57540"/>
    </cofactor>
</comment>
<dbReference type="Gene3D" id="3.90.25.10">
    <property type="entry name" value="UDP-galactose 4-epimerase, domain 1"/>
    <property type="match status" value="1"/>
</dbReference>
<dbReference type="Gene3D" id="3.40.50.720">
    <property type="entry name" value="NAD(P)-binding Rossmann-like Domain"/>
    <property type="match status" value="1"/>
</dbReference>